<protein>
    <submittedName>
        <fullName evidence="1">Uncharacterized protein</fullName>
    </submittedName>
</protein>
<evidence type="ECO:0000313" key="2">
    <source>
        <dbReference type="Proteomes" id="UP001163321"/>
    </source>
</evidence>
<reference evidence="1 2" key="1">
    <citation type="journal article" date="2022" name="bioRxiv">
        <title>The genome of the oomycete Peronosclerospora sorghi, a cosmopolitan pathogen of maize and sorghum, is inflated with dispersed pseudogenes.</title>
        <authorList>
            <person name="Fletcher K."/>
            <person name="Martin F."/>
            <person name="Isakeit T."/>
            <person name="Cavanaugh K."/>
            <person name="Magill C."/>
            <person name="Michelmore R."/>
        </authorList>
    </citation>
    <scope>NUCLEOTIDE SEQUENCE [LARGE SCALE GENOMIC DNA]</scope>
    <source>
        <strain evidence="1">P6</strain>
    </source>
</reference>
<evidence type="ECO:0000313" key="1">
    <source>
        <dbReference type="EMBL" id="KAI9916517.1"/>
    </source>
</evidence>
<dbReference type="EMBL" id="CM047581">
    <property type="protein sequence ID" value="KAI9916517.1"/>
    <property type="molecule type" value="Genomic_DNA"/>
</dbReference>
<name>A0ACC0WD74_9STRA</name>
<proteinExistence type="predicted"/>
<accession>A0ACC0WD74</accession>
<gene>
    <name evidence="1" type="ORF">PsorP6_016792</name>
</gene>
<organism evidence="1 2">
    <name type="scientific">Peronosclerospora sorghi</name>
    <dbReference type="NCBI Taxonomy" id="230839"/>
    <lineage>
        <taxon>Eukaryota</taxon>
        <taxon>Sar</taxon>
        <taxon>Stramenopiles</taxon>
        <taxon>Oomycota</taxon>
        <taxon>Peronosporomycetes</taxon>
        <taxon>Peronosporales</taxon>
        <taxon>Peronosporaceae</taxon>
        <taxon>Peronosclerospora</taxon>
    </lineage>
</organism>
<comment type="caution">
    <text evidence="1">The sequence shown here is derived from an EMBL/GenBank/DDBJ whole genome shotgun (WGS) entry which is preliminary data.</text>
</comment>
<sequence length="102" mass="11380">MAMASLCNYGGDTVIHVGELFGHTICIPSPWGRMSSDEFEVLLATLYNKVLQVPLPSWHSSIDTLTVWKRTESSIVDGAMYTFIPENERIDLLLLVPQLVPC</sequence>
<keyword evidence="2" id="KW-1185">Reference proteome</keyword>
<dbReference type="Proteomes" id="UP001163321">
    <property type="component" value="Chromosome 2"/>
</dbReference>